<name>A0A9D4LUJ2_DREPO</name>
<protein>
    <submittedName>
        <fullName evidence="1">Uncharacterized protein</fullName>
    </submittedName>
</protein>
<accession>A0A9D4LUJ2</accession>
<dbReference type="EMBL" id="JAIWYP010000002">
    <property type="protein sequence ID" value="KAH3863126.1"/>
    <property type="molecule type" value="Genomic_DNA"/>
</dbReference>
<reference evidence="1" key="2">
    <citation type="submission" date="2020-11" db="EMBL/GenBank/DDBJ databases">
        <authorList>
            <person name="McCartney M.A."/>
            <person name="Auch B."/>
            <person name="Kono T."/>
            <person name="Mallez S."/>
            <person name="Becker A."/>
            <person name="Gohl D.M."/>
            <person name="Silverstein K.A.T."/>
            <person name="Koren S."/>
            <person name="Bechman K.B."/>
            <person name="Herman A."/>
            <person name="Abrahante J.E."/>
            <person name="Garbe J."/>
        </authorList>
    </citation>
    <scope>NUCLEOTIDE SEQUENCE</scope>
    <source>
        <strain evidence="1">Duluth1</strain>
        <tissue evidence="1">Whole animal</tissue>
    </source>
</reference>
<organism evidence="1 2">
    <name type="scientific">Dreissena polymorpha</name>
    <name type="common">Zebra mussel</name>
    <name type="synonym">Mytilus polymorpha</name>
    <dbReference type="NCBI Taxonomy" id="45954"/>
    <lineage>
        <taxon>Eukaryota</taxon>
        <taxon>Metazoa</taxon>
        <taxon>Spiralia</taxon>
        <taxon>Lophotrochozoa</taxon>
        <taxon>Mollusca</taxon>
        <taxon>Bivalvia</taxon>
        <taxon>Autobranchia</taxon>
        <taxon>Heteroconchia</taxon>
        <taxon>Euheterodonta</taxon>
        <taxon>Imparidentia</taxon>
        <taxon>Neoheterodontei</taxon>
        <taxon>Myida</taxon>
        <taxon>Dreissenoidea</taxon>
        <taxon>Dreissenidae</taxon>
        <taxon>Dreissena</taxon>
    </lineage>
</organism>
<reference evidence="1" key="1">
    <citation type="journal article" date="2019" name="bioRxiv">
        <title>The Genome of the Zebra Mussel, Dreissena polymorpha: A Resource for Invasive Species Research.</title>
        <authorList>
            <person name="McCartney M.A."/>
            <person name="Auch B."/>
            <person name="Kono T."/>
            <person name="Mallez S."/>
            <person name="Zhang Y."/>
            <person name="Obille A."/>
            <person name="Becker A."/>
            <person name="Abrahante J.E."/>
            <person name="Garbe J."/>
            <person name="Badalamenti J.P."/>
            <person name="Herman A."/>
            <person name="Mangelson H."/>
            <person name="Liachko I."/>
            <person name="Sullivan S."/>
            <person name="Sone E.D."/>
            <person name="Koren S."/>
            <person name="Silverstein K.A.T."/>
            <person name="Beckman K.B."/>
            <person name="Gohl D.M."/>
        </authorList>
    </citation>
    <scope>NUCLEOTIDE SEQUENCE</scope>
    <source>
        <strain evidence="1">Duluth1</strain>
        <tissue evidence="1">Whole animal</tissue>
    </source>
</reference>
<proteinExistence type="predicted"/>
<dbReference type="Proteomes" id="UP000828390">
    <property type="component" value="Unassembled WGS sequence"/>
</dbReference>
<evidence type="ECO:0000313" key="2">
    <source>
        <dbReference type="Proteomes" id="UP000828390"/>
    </source>
</evidence>
<gene>
    <name evidence="1" type="ORF">DPMN_026104</name>
</gene>
<sequence>MRAWKVGALTWNPQPDIRIVVSSGVSPAHKQSRHASSLSSCFSFPITSSGLLCDGIDRQNISRGLHPETGRYTLSLPVSGNKELTCSLQEPQCLSLVQTHTRSSQRPGGRFVSQTPVTSIGVDTSSGSGQPDFPHFRLSTGRPVWDQRQPQTSSVCESSVRTSSVGGRRAFVR</sequence>
<comment type="caution">
    <text evidence="1">The sequence shown here is derived from an EMBL/GenBank/DDBJ whole genome shotgun (WGS) entry which is preliminary data.</text>
</comment>
<dbReference type="AlphaFoldDB" id="A0A9D4LUJ2"/>
<keyword evidence="2" id="KW-1185">Reference proteome</keyword>
<evidence type="ECO:0000313" key="1">
    <source>
        <dbReference type="EMBL" id="KAH3863126.1"/>
    </source>
</evidence>